<evidence type="ECO:0000259" key="4">
    <source>
        <dbReference type="PROSITE" id="PS01124"/>
    </source>
</evidence>
<evidence type="ECO:0000256" key="1">
    <source>
        <dbReference type="ARBA" id="ARBA00023015"/>
    </source>
</evidence>
<dbReference type="Proteomes" id="UP000812961">
    <property type="component" value="Unassembled WGS sequence"/>
</dbReference>
<dbReference type="PROSITE" id="PS01124">
    <property type="entry name" value="HTH_ARAC_FAMILY_2"/>
    <property type="match status" value="1"/>
</dbReference>
<dbReference type="Gene3D" id="1.10.10.60">
    <property type="entry name" value="Homeodomain-like"/>
    <property type="match status" value="1"/>
</dbReference>
<dbReference type="EMBL" id="JAICCF010000004">
    <property type="protein sequence ID" value="MBW8687249.1"/>
    <property type="molecule type" value="Genomic_DNA"/>
</dbReference>
<gene>
    <name evidence="5" type="ORF">K1Y79_23125</name>
</gene>
<evidence type="ECO:0000256" key="2">
    <source>
        <dbReference type="ARBA" id="ARBA00023125"/>
    </source>
</evidence>
<dbReference type="PANTHER" id="PTHR43280">
    <property type="entry name" value="ARAC-FAMILY TRANSCRIPTIONAL REGULATOR"/>
    <property type="match status" value="1"/>
</dbReference>
<evidence type="ECO:0000256" key="3">
    <source>
        <dbReference type="ARBA" id="ARBA00023163"/>
    </source>
</evidence>
<reference evidence="5 6" key="1">
    <citation type="submission" date="2021-08" db="EMBL/GenBank/DDBJ databases">
        <title>The genome sequence of Chitinophaga sp. B61.</title>
        <authorList>
            <person name="Zhang X."/>
        </authorList>
    </citation>
    <scope>NUCLEOTIDE SEQUENCE [LARGE SCALE GENOMIC DNA]</scope>
    <source>
        <strain evidence="5 6">B61</strain>
    </source>
</reference>
<evidence type="ECO:0000313" key="5">
    <source>
        <dbReference type="EMBL" id="MBW8687249.1"/>
    </source>
</evidence>
<dbReference type="InterPro" id="IPR018060">
    <property type="entry name" value="HTH_AraC"/>
</dbReference>
<dbReference type="Pfam" id="PF12833">
    <property type="entry name" value="HTH_18"/>
    <property type="match status" value="1"/>
</dbReference>
<keyword evidence="3" id="KW-0804">Transcription</keyword>
<protein>
    <submittedName>
        <fullName evidence="5">Helix-turn-helix domain-containing protein</fullName>
    </submittedName>
</protein>
<keyword evidence="2" id="KW-0238">DNA-binding</keyword>
<keyword evidence="1" id="KW-0805">Transcription regulation</keyword>
<dbReference type="PANTHER" id="PTHR43280:SF32">
    <property type="entry name" value="TRANSCRIPTIONAL REGULATORY PROTEIN"/>
    <property type="match status" value="1"/>
</dbReference>
<proteinExistence type="predicted"/>
<organism evidence="5 6">
    <name type="scientific">Chitinophaga rhizophila</name>
    <dbReference type="NCBI Taxonomy" id="2866212"/>
    <lineage>
        <taxon>Bacteria</taxon>
        <taxon>Pseudomonadati</taxon>
        <taxon>Bacteroidota</taxon>
        <taxon>Chitinophagia</taxon>
        <taxon>Chitinophagales</taxon>
        <taxon>Chitinophagaceae</taxon>
        <taxon>Chitinophaga</taxon>
    </lineage>
</organism>
<comment type="caution">
    <text evidence="5">The sequence shown here is derived from an EMBL/GenBank/DDBJ whole genome shotgun (WGS) entry which is preliminary data.</text>
</comment>
<feature type="domain" description="HTH araC/xylS-type" evidence="4">
    <location>
        <begin position="28"/>
        <end position="126"/>
    </location>
</feature>
<dbReference type="SUPFAM" id="SSF46689">
    <property type="entry name" value="Homeodomain-like"/>
    <property type="match status" value="1"/>
</dbReference>
<name>A0ABS7GHS5_9BACT</name>
<dbReference type="SMART" id="SM00342">
    <property type="entry name" value="HTH_ARAC"/>
    <property type="match status" value="1"/>
</dbReference>
<dbReference type="InterPro" id="IPR009057">
    <property type="entry name" value="Homeodomain-like_sf"/>
</dbReference>
<accession>A0ABS7GHS5</accession>
<keyword evidence="6" id="KW-1185">Reference proteome</keyword>
<sequence>MFEDSEKKEFFARCQQNNFISAELKLLNRLDQLIEVNFKLHKDCNYYASCLSISLKVLNRITMHNRGLTVFSMVQARIYKEAVALLRESSMSIKQINYELGVDDPAYFSRRFKMLVGCSPSEFRKVVGVKIIYAG</sequence>
<evidence type="ECO:0000313" key="6">
    <source>
        <dbReference type="Proteomes" id="UP000812961"/>
    </source>
</evidence>
<dbReference type="RefSeq" id="WP_220252570.1">
    <property type="nucleotide sequence ID" value="NZ_JAICCF010000004.1"/>
</dbReference>